<keyword evidence="3" id="KW-0472">Membrane</keyword>
<sequence length="329" mass="38183">MKNEIVSIIVPVYGVENHIAQCFHSLMKQTYSDIQYILVDDASPDGSIAVITAILEQYPARQQQVNIVRHSVNKGLPAARNTGLSQATGEYIFHCDSDDWIEPTMIQDMVLAAQARRADIVYSDFYLSFHKNERYMEQPSYSDAESSLIAMLDGSMKFNVWNKLIRRRLYTDHEIIFPDGKSMGEDMTVLKLFCHAKRIAYLKGAYYHYVQTNANAFTKSISETSLAQIKANVTDVTGYIETVFGKARFSDALQYFKLNMKLPFLISLDYGMYRLWRTWYPTANGYIGKNPAFSFRTRFIQYMALYKQFWLVYLYNIFIMKVVYGILYR</sequence>
<evidence type="ECO:0000259" key="4">
    <source>
        <dbReference type="Pfam" id="PF00535"/>
    </source>
</evidence>
<gene>
    <name evidence="5" type="ORF">ABE541_16890</name>
</gene>
<keyword evidence="2 5" id="KW-0808">Transferase</keyword>
<evidence type="ECO:0000256" key="2">
    <source>
        <dbReference type="ARBA" id="ARBA00022679"/>
    </source>
</evidence>
<dbReference type="PANTHER" id="PTHR22916">
    <property type="entry name" value="GLYCOSYLTRANSFERASE"/>
    <property type="match status" value="1"/>
</dbReference>
<dbReference type="InterPro" id="IPR001173">
    <property type="entry name" value="Glyco_trans_2-like"/>
</dbReference>
<comment type="caution">
    <text evidence="5">The sequence shown here is derived from an EMBL/GenBank/DDBJ whole genome shotgun (WGS) entry which is preliminary data.</text>
</comment>
<reference evidence="5 6" key="1">
    <citation type="submission" date="2024-04" db="EMBL/GenBank/DDBJ databases">
        <title>WGS of bacteria from Torrens River.</title>
        <authorList>
            <person name="Wyrsch E.R."/>
            <person name="Drigo B."/>
        </authorList>
    </citation>
    <scope>NUCLEOTIDE SEQUENCE [LARGE SCALE GENOMIC DNA]</scope>
    <source>
        <strain evidence="5 6">TWI391</strain>
    </source>
</reference>
<keyword evidence="3" id="KW-1133">Transmembrane helix</keyword>
<organism evidence="5 6">
    <name type="scientific">Sphingobacterium kitahiroshimense</name>
    <dbReference type="NCBI Taxonomy" id="470446"/>
    <lineage>
        <taxon>Bacteria</taxon>
        <taxon>Pseudomonadati</taxon>
        <taxon>Bacteroidota</taxon>
        <taxon>Sphingobacteriia</taxon>
        <taxon>Sphingobacteriales</taxon>
        <taxon>Sphingobacteriaceae</taxon>
        <taxon>Sphingobacterium</taxon>
    </lineage>
</organism>
<keyword evidence="6" id="KW-1185">Reference proteome</keyword>
<accession>A0ABV0BW64</accession>
<evidence type="ECO:0000256" key="3">
    <source>
        <dbReference type="SAM" id="Phobius"/>
    </source>
</evidence>
<dbReference type="InterPro" id="IPR029044">
    <property type="entry name" value="Nucleotide-diphossugar_trans"/>
</dbReference>
<dbReference type="EMBL" id="JBDJNQ010000008">
    <property type="protein sequence ID" value="MEN5378941.1"/>
    <property type="molecule type" value="Genomic_DNA"/>
</dbReference>
<dbReference type="EC" id="2.4.-.-" evidence="5"/>
<keyword evidence="3" id="KW-0812">Transmembrane</keyword>
<name>A0ABV0BW64_9SPHI</name>
<dbReference type="Gene3D" id="3.90.550.10">
    <property type="entry name" value="Spore Coat Polysaccharide Biosynthesis Protein SpsA, Chain A"/>
    <property type="match status" value="1"/>
</dbReference>
<keyword evidence="1 5" id="KW-0328">Glycosyltransferase</keyword>
<dbReference type="CDD" id="cd00761">
    <property type="entry name" value="Glyco_tranf_GTA_type"/>
    <property type="match status" value="1"/>
</dbReference>
<evidence type="ECO:0000313" key="6">
    <source>
        <dbReference type="Proteomes" id="UP001409291"/>
    </source>
</evidence>
<evidence type="ECO:0000313" key="5">
    <source>
        <dbReference type="EMBL" id="MEN5378941.1"/>
    </source>
</evidence>
<feature type="transmembrane region" description="Helical" evidence="3">
    <location>
        <begin position="309"/>
        <end position="328"/>
    </location>
</feature>
<proteinExistence type="predicted"/>
<dbReference type="Pfam" id="PF00535">
    <property type="entry name" value="Glycos_transf_2"/>
    <property type="match status" value="1"/>
</dbReference>
<evidence type="ECO:0000256" key="1">
    <source>
        <dbReference type="ARBA" id="ARBA00022676"/>
    </source>
</evidence>
<protein>
    <submittedName>
        <fullName evidence="5">Glycosyltransferase family 2 protein</fullName>
        <ecNumber evidence="5">2.4.-.-</ecNumber>
    </submittedName>
</protein>
<dbReference type="SUPFAM" id="SSF53448">
    <property type="entry name" value="Nucleotide-diphospho-sugar transferases"/>
    <property type="match status" value="1"/>
</dbReference>
<feature type="domain" description="Glycosyltransferase 2-like" evidence="4">
    <location>
        <begin position="7"/>
        <end position="159"/>
    </location>
</feature>
<dbReference type="PANTHER" id="PTHR22916:SF51">
    <property type="entry name" value="GLYCOSYLTRANSFERASE EPSH-RELATED"/>
    <property type="match status" value="1"/>
</dbReference>
<dbReference type="GO" id="GO:0016757">
    <property type="term" value="F:glycosyltransferase activity"/>
    <property type="evidence" value="ECO:0007669"/>
    <property type="project" value="UniProtKB-KW"/>
</dbReference>
<dbReference type="RefSeq" id="WP_346581804.1">
    <property type="nucleotide sequence ID" value="NZ_JBDJLH010000011.1"/>
</dbReference>
<dbReference type="Proteomes" id="UP001409291">
    <property type="component" value="Unassembled WGS sequence"/>
</dbReference>